<dbReference type="OrthoDB" id="6159439at2759"/>
<feature type="DNA-binding region" description="Homeobox" evidence="5">
    <location>
        <begin position="213"/>
        <end position="272"/>
    </location>
</feature>
<feature type="compositionally biased region" description="Basic and acidic residues" evidence="7">
    <location>
        <begin position="170"/>
        <end position="179"/>
    </location>
</feature>
<dbReference type="InterPro" id="IPR009057">
    <property type="entry name" value="Homeodomain-like_sf"/>
</dbReference>
<gene>
    <name evidence="9" type="ORF">HOLleu_33877</name>
</gene>
<evidence type="ECO:0000256" key="5">
    <source>
        <dbReference type="PROSITE-ProRule" id="PRU00108"/>
    </source>
</evidence>
<evidence type="ECO:0000259" key="8">
    <source>
        <dbReference type="PROSITE" id="PS50071"/>
    </source>
</evidence>
<keyword evidence="10" id="KW-1185">Reference proteome</keyword>
<feature type="region of interest" description="Disordered" evidence="7">
    <location>
        <begin position="165"/>
        <end position="218"/>
    </location>
</feature>
<dbReference type="SMART" id="SM00389">
    <property type="entry name" value="HOX"/>
    <property type="match status" value="1"/>
</dbReference>
<proteinExistence type="predicted"/>
<sequence length="495" mass="55474">MFSHNRSDFLSFSPPLFKNQSLGLHHHHFHHHHHTSPLAATISSPYLSLPTLMAVGTWHPHTYRPSVKRPTPYSIKDILGDPSHERASTILMRHPFDNYDGPVWPGRELHPRELHHGYLNGYAKGDSLDEKEFTNDRNSCSGNCECELHPDNTYRHVICEPSEADGLDSMEGKDLKTKGSSDNGSSEVSPDHHLLKRKSPSDDVTSQEAKEKKKKARTTFSGRQIFELEKQFEVKKYLSANERAELANLLNVTDTQVKIWFQNRRTKWKKMEGISNAEAAEHKIGGPKHIDTIRQKQSKNPEQNKSVHSPQGGGTANDKNSATCKPKPNQALRDDVPVLSSTSKERQECPIPPLPPVATSSEVVCQGPCRDVSTGEVKETNAYAQVNIVNRDHVSPTKDVLALRDNHSSEVEVVSGSTRMSVIRLDANNQTESEDIERECVHPLKPSLCSTFETSVVKNDKAFHHLLDNKSNTVSTTNDSLDQTETPLSYEDREG</sequence>
<dbReference type="PROSITE" id="PS50071">
    <property type="entry name" value="HOMEOBOX_2"/>
    <property type="match status" value="1"/>
</dbReference>
<dbReference type="SUPFAM" id="SSF46689">
    <property type="entry name" value="Homeodomain-like"/>
    <property type="match status" value="1"/>
</dbReference>
<dbReference type="GO" id="GO:0000981">
    <property type="term" value="F:DNA-binding transcription factor activity, RNA polymerase II-specific"/>
    <property type="evidence" value="ECO:0007669"/>
    <property type="project" value="InterPro"/>
</dbReference>
<evidence type="ECO:0000313" key="9">
    <source>
        <dbReference type="EMBL" id="KAJ8026124.1"/>
    </source>
</evidence>
<dbReference type="Pfam" id="PF00046">
    <property type="entry name" value="Homeodomain"/>
    <property type="match status" value="1"/>
</dbReference>
<feature type="compositionally biased region" description="Polar residues" evidence="7">
    <location>
        <begin position="471"/>
        <end position="487"/>
    </location>
</feature>
<comment type="caution">
    <text evidence="9">The sequence shown here is derived from an EMBL/GenBank/DDBJ whole genome shotgun (WGS) entry which is preliminary data.</text>
</comment>
<feature type="region of interest" description="Disordered" evidence="7">
    <location>
        <begin position="295"/>
        <end position="355"/>
    </location>
</feature>
<feature type="compositionally biased region" description="Polar residues" evidence="7">
    <location>
        <begin position="298"/>
        <end position="309"/>
    </location>
</feature>
<dbReference type="PROSITE" id="PS00027">
    <property type="entry name" value="HOMEOBOX_1"/>
    <property type="match status" value="1"/>
</dbReference>
<feature type="domain" description="Homeobox" evidence="8">
    <location>
        <begin position="211"/>
        <end position="271"/>
    </location>
</feature>
<evidence type="ECO:0000256" key="4">
    <source>
        <dbReference type="ARBA" id="ARBA00023242"/>
    </source>
</evidence>
<dbReference type="AlphaFoldDB" id="A0A9Q0YPE0"/>
<feature type="region of interest" description="Disordered" evidence="7">
    <location>
        <begin position="471"/>
        <end position="495"/>
    </location>
</feature>
<dbReference type="InterPro" id="IPR050394">
    <property type="entry name" value="Homeobox_NK-like"/>
</dbReference>
<dbReference type="GO" id="GO:0005634">
    <property type="term" value="C:nucleus"/>
    <property type="evidence" value="ECO:0007669"/>
    <property type="project" value="UniProtKB-SubCell"/>
</dbReference>
<evidence type="ECO:0000313" key="10">
    <source>
        <dbReference type="Proteomes" id="UP001152320"/>
    </source>
</evidence>
<dbReference type="Proteomes" id="UP001152320">
    <property type="component" value="Chromosome 17"/>
</dbReference>
<evidence type="ECO:0000256" key="6">
    <source>
        <dbReference type="RuleBase" id="RU000682"/>
    </source>
</evidence>
<accession>A0A9Q0YPE0</accession>
<evidence type="ECO:0000256" key="2">
    <source>
        <dbReference type="ARBA" id="ARBA00023125"/>
    </source>
</evidence>
<dbReference type="InterPro" id="IPR017970">
    <property type="entry name" value="Homeobox_CS"/>
</dbReference>
<comment type="subcellular location">
    <subcellularLocation>
        <location evidence="1 5 6">Nucleus</location>
    </subcellularLocation>
</comment>
<dbReference type="PANTHER" id="PTHR24340:SF70">
    <property type="entry name" value="NK7.1, ISOFORM A"/>
    <property type="match status" value="1"/>
</dbReference>
<reference evidence="9" key="1">
    <citation type="submission" date="2021-10" db="EMBL/GenBank/DDBJ databases">
        <title>Tropical sea cucumber genome reveals ecological adaptation and Cuvierian tubules defense mechanism.</title>
        <authorList>
            <person name="Chen T."/>
        </authorList>
    </citation>
    <scope>NUCLEOTIDE SEQUENCE</scope>
    <source>
        <strain evidence="9">Nanhai2018</strain>
        <tissue evidence="9">Muscle</tissue>
    </source>
</reference>
<dbReference type="PRINTS" id="PR00024">
    <property type="entry name" value="HOMEOBOX"/>
</dbReference>
<dbReference type="CDD" id="cd00086">
    <property type="entry name" value="homeodomain"/>
    <property type="match status" value="1"/>
</dbReference>
<dbReference type="GO" id="GO:0030154">
    <property type="term" value="P:cell differentiation"/>
    <property type="evidence" value="ECO:0007669"/>
    <property type="project" value="TreeGrafter"/>
</dbReference>
<dbReference type="Gene3D" id="1.10.10.60">
    <property type="entry name" value="Homeodomain-like"/>
    <property type="match status" value="1"/>
</dbReference>
<dbReference type="PANTHER" id="PTHR24340">
    <property type="entry name" value="HOMEOBOX PROTEIN NKX"/>
    <property type="match status" value="1"/>
</dbReference>
<protein>
    <submittedName>
        <fullName evidence="9">Homeobox protein ceh-9</fullName>
    </submittedName>
</protein>
<keyword evidence="4 5" id="KW-0539">Nucleus</keyword>
<organism evidence="9 10">
    <name type="scientific">Holothuria leucospilota</name>
    <name type="common">Black long sea cucumber</name>
    <name type="synonym">Mertensiothuria leucospilota</name>
    <dbReference type="NCBI Taxonomy" id="206669"/>
    <lineage>
        <taxon>Eukaryota</taxon>
        <taxon>Metazoa</taxon>
        <taxon>Echinodermata</taxon>
        <taxon>Eleutherozoa</taxon>
        <taxon>Echinozoa</taxon>
        <taxon>Holothuroidea</taxon>
        <taxon>Aspidochirotacea</taxon>
        <taxon>Aspidochirotida</taxon>
        <taxon>Holothuriidae</taxon>
        <taxon>Holothuria</taxon>
    </lineage>
</organism>
<dbReference type="GO" id="GO:0000978">
    <property type="term" value="F:RNA polymerase II cis-regulatory region sequence-specific DNA binding"/>
    <property type="evidence" value="ECO:0007669"/>
    <property type="project" value="TreeGrafter"/>
</dbReference>
<evidence type="ECO:0000256" key="7">
    <source>
        <dbReference type="SAM" id="MobiDB-lite"/>
    </source>
</evidence>
<evidence type="ECO:0000256" key="3">
    <source>
        <dbReference type="ARBA" id="ARBA00023155"/>
    </source>
</evidence>
<keyword evidence="2 5" id="KW-0238">DNA-binding</keyword>
<dbReference type="InterPro" id="IPR020479">
    <property type="entry name" value="HD_metazoa"/>
</dbReference>
<name>A0A9Q0YPE0_HOLLE</name>
<keyword evidence="3 5" id="KW-0371">Homeobox</keyword>
<evidence type="ECO:0000256" key="1">
    <source>
        <dbReference type="ARBA" id="ARBA00004123"/>
    </source>
</evidence>
<dbReference type="EMBL" id="JAIZAY010000017">
    <property type="protein sequence ID" value="KAJ8026124.1"/>
    <property type="molecule type" value="Genomic_DNA"/>
</dbReference>
<dbReference type="InterPro" id="IPR001356">
    <property type="entry name" value="HD"/>
</dbReference>